<evidence type="ECO:0000313" key="2">
    <source>
        <dbReference type="EMBL" id="BAC09410.1"/>
    </source>
</evidence>
<keyword evidence="3" id="KW-1185">Reference proteome</keyword>
<accession>Q8DHT7</accession>
<protein>
    <submittedName>
        <fullName evidence="2">Tsl1858 protein</fullName>
    </submittedName>
</protein>
<dbReference type="Proteomes" id="UP000000440">
    <property type="component" value="Chromosome"/>
</dbReference>
<gene>
    <name evidence="2" type="ordered locus">tsl1858</name>
</gene>
<feature type="region of interest" description="Disordered" evidence="1">
    <location>
        <begin position="1"/>
        <end position="20"/>
    </location>
</feature>
<dbReference type="EMBL" id="BA000039">
    <property type="protein sequence ID" value="BAC09410.1"/>
    <property type="molecule type" value="Genomic_DNA"/>
</dbReference>
<feature type="compositionally biased region" description="Polar residues" evidence="1">
    <location>
        <begin position="10"/>
        <end position="20"/>
    </location>
</feature>
<reference evidence="2 3" key="1">
    <citation type="journal article" date="2002" name="DNA Res.">
        <title>Complete genome structure of the thermophilic cyanobacterium Thermosynechococcus elongatus BP-1.</title>
        <authorList>
            <person name="Nakamura Y."/>
            <person name="Kaneko T."/>
            <person name="Sato S."/>
            <person name="Ikeuchi M."/>
            <person name="Katoh H."/>
            <person name="Sasamoto S."/>
            <person name="Watanabe A."/>
            <person name="Iriguchi M."/>
            <person name="Kawashima K."/>
            <person name="Kimura T."/>
            <person name="Kishida Y."/>
            <person name="Kiyokawa C."/>
            <person name="Kohara M."/>
            <person name="Matsumoto M."/>
            <person name="Matsuno A."/>
            <person name="Nakazaki N."/>
            <person name="Shimpo S."/>
            <person name="Sugimoto M."/>
            <person name="Takeuchi C."/>
            <person name="Yamada M."/>
            <person name="Tabata S."/>
        </authorList>
    </citation>
    <scope>NUCLEOTIDE SEQUENCE [LARGE SCALE GENOMIC DNA]</scope>
    <source>
        <strain evidence="3">IAM M-273 / NIES-2133 / BP-1</strain>
    </source>
</reference>
<dbReference type="AlphaFoldDB" id="Q8DHT7"/>
<evidence type="ECO:0000256" key="1">
    <source>
        <dbReference type="SAM" id="MobiDB-lite"/>
    </source>
</evidence>
<dbReference type="KEGG" id="tel:tsl1858"/>
<name>Q8DHT7_THEVB</name>
<dbReference type="EnsemblBacteria" id="BAC09410">
    <property type="protein sequence ID" value="BAC09410"/>
    <property type="gene ID" value="BAC09410"/>
</dbReference>
<evidence type="ECO:0000313" key="3">
    <source>
        <dbReference type="Proteomes" id="UP000000440"/>
    </source>
</evidence>
<sequence length="55" mass="6324">MRYQERPEEGQQQMDVGSNGSIDALIGNDCPRSCLILYWNSSNKSEKKQENKYSP</sequence>
<proteinExistence type="predicted"/>
<organism evidence="2 3">
    <name type="scientific">Thermosynechococcus vestitus (strain NIES-2133 / IAM M-273 / BP-1)</name>
    <dbReference type="NCBI Taxonomy" id="197221"/>
    <lineage>
        <taxon>Bacteria</taxon>
        <taxon>Bacillati</taxon>
        <taxon>Cyanobacteriota</taxon>
        <taxon>Cyanophyceae</taxon>
        <taxon>Acaryochloridales</taxon>
        <taxon>Thermosynechococcaceae</taxon>
        <taxon>Thermosynechococcus</taxon>
    </lineage>
</organism>